<accession>A0A8S4EAK9</accession>
<evidence type="ECO:0000256" key="1">
    <source>
        <dbReference type="SAM" id="MobiDB-lite"/>
    </source>
</evidence>
<protein>
    <submittedName>
        <fullName evidence="2">(diamondback moth) hypothetical protein</fullName>
    </submittedName>
</protein>
<sequence>MSLVPPGGDDSSSPRRAISPLLEPRRPHCTLACDYCAAVLEDKFKLSEWRRVVCVCACEGAGRGGAPSLV</sequence>
<comment type="caution">
    <text evidence="2">The sequence shown here is derived from an EMBL/GenBank/DDBJ whole genome shotgun (WGS) entry which is preliminary data.</text>
</comment>
<feature type="region of interest" description="Disordered" evidence="1">
    <location>
        <begin position="1"/>
        <end position="20"/>
    </location>
</feature>
<name>A0A8S4EAK9_PLUXY</name>
<dbReference type="EMBL" id="CAJHNJ030000014">
    <property type="protein sequence ID" value="CAG9112847.1"/>
    <property type="molecule type" value="Genomic_DNA"/>
</dbReference>
<dbReference type="Proteomes" id="UP000653454">
    <property type="component" value="Unassembled WGS sequence"/>
</dbReference>
<organism evidence="2 3">
    <name type="scientific">Plutella xylostella</name>
    <name type="common">Diamondback moth</name>
    <name type="synonym">Plutella maculipennis</name>
    <dbReference type="NCBI Taxonomy" id="51655"/>
    <lineage>
        <taxon>Eukaryota</taxon>
        <taxon>Metazoa</taxon>
        <taxon>Ecdysozoa</taxon>
        <taxon>Arthropoda</taxon>
        <taxon>Hexapoda</taxon>
        <taxon>Insecta</taxon>
        <taxon>Pterygota</taxon>
        <taxon>Neoptera</taxon>
        <taxon>Endopterygota</taxon>
        <taxon>Lepidoptera</taxon>
        <taxon>Glossata</taxon>
        <taxon>Ditrysia</taxon>
        <taxon>Yponomeutoidea</taxon>
        <taxon>Plutellidae</taxon>
        <taxon>Plutella</taxon>
    </lineage>
</organism>
<evidence type="ECO:0000313" key="2">
    <source>
        <dbReference type="EMBL" id="CAG9112847.1"/>
    </source>
</evidence>
<reference evidence="2" key="1">
    <citation type="submission" date="2020-11" db="EMBL/GenBank/DDBJ databases">
        <authorList>
            <person name="Whiteford S."/>
        </authorList>
    </citation>
    <scope>NUCLEOTIDE SEQUENCE</scope>
</reference>
<proteinExistence type="predicted"/>
<dbReference type="AlphaFoldDB" id="A0A8S4EAK9"/>
<keyword evidence="3" id="KW-1185">Reference proteome</keyword>
<gene>
    <name evidence="2" type="ORF">PLXY2_LOCUS5051</name>
</gene>
<evidence type="ECO:0000313" key="3">
    <source>
        <dbReference type="Proteomes" id="UP000653454"/>
    </source>
</evidence>